<reference evidence="2 3" key="1">
    <citation type="submission" date="2021-03" db="EMBL/GenBank/DDBJ databases">
        <title>Sequencing the genomes of 1000 actinobacteria strains.</title>
        <authorList>
            <person name="Klenk H.-P."/>
        </authorList>
    </citation>
    <scope>NUCLEOTIDE SEQUENCE [LARGE SCALE GENOMIC DNA]</scope>
    <source>
        <strain evidence="2 3">DSM 15797</strain>
    </source>
</reference>
<organism evidence="2 3">
    <name type="scientific">Paeniglutamicibacter kerguelensis</name>
    <dbReference type="NCBI Taxonomy" id="254788"/>
    <lineage>
        <taxon>Bacteria</taxon>
        <taxon>Bacillati</taxon>
        <taxon>Actinomycetota</taxon>
        <taxon>Actinomycetes</taxon>
        <taxon>Micrococcales</taxon>
        <taxon>Micrococcaceae</taxon>
        <taxon>Paeniglutamicibacter</taxon>
    </lineage>
</organism>
<evidence type="ECO:0000256" key="1">
    <source>
        <dbReference type="SAM" id="MobiDB-lite"/>
    </source>
</evidence>
<evidence type="ECO:0000313" key="3">
    <source>
        <dbReference type="Proteomes" id="UP001296993"/>
    </source>
</evidence>
<protein>
    <recommendedName>
        <fullName evidence="4">DUF2384 domain-containing protein</fullName>
    </recommendedName>
</protein>
<evidence type="ECO:0000313" key="2">
    <source>
        <dbReference type="EMBL" id="MBP2387447.1"/>
    </source>
</evidence>
<sequence>MKPSNHSAVYVESTESDVRELTRRLLVDLGGPTVQAMAGSRDNTAPHRWAHPEGTGPGPVEEQRVRLGYRVWKTLESLGDREKAALWLLGSNPGLDGATPVAFIAQLHTREVIDVAEAFVLEQVPANGT</sequence>
<dbReference type="RefSeq" id="WP_209999700.1">
    <property type="nucleotide sequence ID" value="NZ_BAAAJY010000009.1"/>
</dbReference>
<evidence type="ECO:0008006" key="4">
    <source>
        <dbReference type="Google" id="ProtNLM"/>
    </source>
</evidence>
<proteinExistence type="predicted"/>
<keyword evidence="3" id="KW-1185">Reference proteome</keyword>
<name>A0ABS4XG48_9MICC</name>
<feature type="region of interest" description="Disordered" evidence="1">
    <location>
        <begin position="36"/>
        <end position="62"/>
    </location>
</feature>
<accession>A0ABS4XG48</accession>
<dbReference type="EMBL" id="JAGIOF010000001">
    <property type="protein sequence ID" value="MBP2387447.1"/>
    <property type="molecule type" value="Genomic_DNA"/>
</dbReference>
<dbReference type="Proteomes" id="UP001296993">
    <property type="component" value="Unassembled WGS sequence"/>
</dbReference>
<gene>
    <name evidence="2" type="ORF">JOF47_002958</name>
</gene>
<comment type="caution">
    <text evidence="2">The sequence shown here is derived from an EMBL/GenBank/DDBJ whole genome shotgun (WGS) entry which is preliminary data.</text>
</comment>